<evidence type="ECO:0000256" key="1">
    <source>
        <dbReference type="ARBA" id="ARBA00022801"/>
    </source>
</evidence>
<dbReference type="InterPro" id="IPR022829">
    <property type="entry name" value="DHNA_CoA_hydrolase"/>
</dbReference>
<dbReference type="GO" id="GO:0016787">
    <property type="term" value="F:hydrolase activity"/>
    <property type="evidence" value="ECO:0007669"/>
    <property type="project" value="UniProtKB-KW"/>
</dbReference>
<comment type="caution">
    <text evidence="3">The sequence shown here is derived from an EMBL/GenBank/DDBJ whole genome shotgun (WGS) entry which is preliminary data.</text>
</comment>
<dbReference type="PANTHER" id="PTHR31793">
    <property type="entry name" value="4-HYDROXYBENZOYL-COA THIOESTERASE FAMILY MEMBER"/>
    <property type="match status" value="1"/>
</dbReference>
<comment type="pathway">
    <text evidence="2">Quinol/quinone metabolism; 1,4-dihydroxy-2-naphthoate biosynthesis; 1,4-dihydroxy-2-naphthoate from chorismate: step 7/7.</text>
</comment>
<dbReference type="InterPro" id="IPR050563">
    <property type="entry name" value="4-hydroxybenzoyl-CoA_TE"/>
</dbReference>
<gene>
    <name evidence="3" type="ORF">VPK24_16160</name>
</gene>
<dbReference type="Proteomes" id="UP001604335">
    <property type="component" value="Unassembled WGS sequence"/>
</dbReference>
<evidence type="ECO:0000256" key="2">
    <source>
        <dbReference type="HAMAP-Rule" id="MF_02101"/>
    </source>
</evidence>
<dbReference type="EMBL" id="JAZAQF010000086">
    <property type="protein sequence ID" value="MFG3819179.1"/>
    <property type="molecule type" value="Genomic_DNA"/>
</dbReference>
<dbReference type="EC" id="3.1.2.28" evidence="2"/>
<dbReference type="Gene3D" id="3.10.129.10">
    <property type="entry name" value="Hotdog Thioesterase"/>
    <property type="match status" value="1"/>
</dbReference>
<dbReference type="PANTHER" id="PTHR31793:SF37">
    <property type="entry name" value="ACYL-COA THIOESTER HYDROLASE YBGC"/>
    <property type="match status" value="1"/>
</dbReference>
<feature type="active site" evidence="2">
    <location>
        <position position="15"/>
    </location>
</feature>
<dbReference type="HAMAP" id="MF_02101">
    <property type="entry name" value="DHNA_CoA_hydrolase"/>
    <property type="match status" value="1"/>
</dbReference>
<keyword evidence="4" id="KW-1185">Reference proteome</keyword>
<comment type="catalytic activity">
    <reaction evidence="2">
        <text>1,4-dihydroxy-2-naphthoyl-CoA + H2O = 1,4-dihydroxy-2-naphthoate + CoA + H(+)</text>
        <dbReference type="Rhea" id="RHEA:26309"/>
        <dbReference type="ChEBI" id="CHEBI:11173"/>
        <dbReference type="ChEBI" id="CHEBI:15377"/>
        <dbReference type="ChEBI" id="CHEBI:15378"/>
        <dbReference type="ChEBI" id="CHEBI:57287"/>
        <dbReference type="ChEBI" id="CHEBI:58897"/>
        <dbReference type="EC" id="3.1.2.28"/>
    </reaction>
</comment>
<name>A0ABW7CDE8_9CYAN</name>
<sequence length="144" mass="17059">MAFTYHRTVRFGETDAAGVMYFSRLLEWAHEVYETSLMASGVNAKHFFSRSQPWVMPIVETGAKFFQPMSCGDRLEIVMRVYAIQESEFRCEYEFFFEGSQRDFHTAQAFTRHVCIDQETRKRREIPPELAVWLKLFEEPQPQI</sequence>
<dbReference type="Pfam" id="PF13279">
    <property type="entry name" value="4HBT_2"/>
    <property type="match status" value="1"/>
</dbReference>
<organism evidence="3 4">
    <name type="scientific">Limnothrix redekei LRLZ20PSL1</name>
    <dbReference type="NCBI Taxonomy" id="3112953"/>
    <lineage>
        <taxon>Bacteria</taxon>
        <taxon>Bacillati</taxon>
        <taxon>Cyanobacteriota</taxon>
        <taxon>Cyanophyceae</taxon>
        <taxon>Pseudanabaenales</taxon>
        <taxon>Pseudanabaenaceae</taxon>
        <taxon>Limnothrix</taxon>
    </lineage>
</organism>
<evidence type="ECO:0000313" key="4">
    <source>
        <dbReference type="Proteomes" id="UP001604335"/>
    </source>
</evidence>
<dbReference type="CDD" id="cd00586">
    <property type="entry name" value="4HBT"/>
    <property type="match status" value="1"/>
</dbReference>
<dbReference type="InterPro" id="IPR029069">
    <property type="entry name" value="HotDog_dom_sf"/>
</dbReference>
<protein>
    <recommendedName>
        <fullName evidence="2">1,4-dihydroxy-2-naphthoyl-CoA hydrolase</fullName>
        <shortName evidence="2">DHNA-CoA hydrolase</shortName>
        <ecNumber evidence="2">3.1.2.28</ecNumber>
    </recommendedName>
    <alternativeName>
        <fullName evidence="2">DHNA-CoA thioesterase</fullName>
    </alternativeName>
</protein>
<dbReference type="SUPFAM" id="SSF54637">
    <property type="entry name" value="Thioesterase/thiol ester dehydrase-isomerase"/>
    <property type="match status" value="1"/>
</dbReference>
<comment type="similarity">
    <text evidence="2">Belongs to the 4-hydroxybenzoyl-CoA thioesterase family. DHNA-CoA hydrolase subfamily.</text>
</comment>
<evidence type="ECO:0000313" key="3">
    <source>
        <dbReference type="EMBL" id="MFG3819179.1"/>
    </source>
</evidence>
<accession>A0ABW7CDE8</accession>
<keyword evidence="1 2" id="KW-0378">Hydrolase</keyword>
<proteinExistence type="inferred from homology"/>
<reference evidence="4" key="1">
    <citation type="journal article" date="2024" name="Algal Res.">
        <title>Biochemical, toxicological and genomic investigation of a high-biomass producing Limnothrix strain isolated from Italian shallow drinking water reservoir.</title>
        <authorList>
            <person name="Simonazzi M."/>
            <person name="Shishido T.K."/>
            <person name="Delbaje E."/>
            <person name="Wahlsten M."/>
            <person name="Fewer D.P."/>
            <person name="Sivonen K."/>
            <person name="Pezzolesi L."/>
            <person name="Pistocchi R."/>
        </authorList>
    </citation>
    <scope>NUCLEOTIDE SEQUENCE [LARGE SCALE GENOMIC DNA]</scope>
    <source>
        <strain evidence="4">LRLZ20PSL1</strain>
    </source>
</reference>
<comment type="function">
    <text evidence="2">Catalyzes the hydrolysis of 1,4-dihydroxy-2-naphthoyl-CoA (DHNA-CoA) to 1,4-dihydroxy-2-naphthoate (DHNA), a reaction involved in phylloquinone (vitamin K1) biosynthesis.</text>
</comment>
<comment type="pathway">
    <text evidence="2">Cofactor biosynthesis; phylloquinone biosynthesis.</text>
</comment>
<dbReference type="RefSeq" id="WP_099531947.1">
    <property type="nucleotide sequence ID" value="NZ_JAZAQF010000086.1"/>
</dbReference>